<keyword evidence="5" id="KW-0347">Helicase</keyword>
<organism evidence="5 6">
    <name type="scientific">Micromonospora humi</name>
    <dbReference type="NCBI Taxonomy" id="745366"/>
    <lineage>
        <taxon>Bacteria</taxon>
        <taxon>Bacillati</taxon>
        <taxon>Actinomycetota</taxon>
        <taxon>Actinomycetes</taxon>
        <taxon>Micromonosporales</taxon>
        <taxon>Micromonosporaceae</taxon>
        <taxon>Micromonospora</taxon>
    </lineage>
</organism>
<dbReference type="PANTHER" id="PTHR35372">
    <property type="entry name" value="ATP BINDING PROTEIN-RELATED"/>
    <property type="match status" value="1"/>
</dbReference>
<proteinExistence type="predicted"/>
<evidence type="ECO:0000259" key="4">
    <source>
        <dbReference type="PROSITE" id="PS51206"/>
    </source>
</evidence>
<dbReference type="STRING" id="745366.GA0070213_103283"/>
<dbReference type="Proteomes" id="UP000199360">
    <property type="component" value="Unassembled WGS sequence"/>
</dbReference>
<dbReference type="InterPro" id="IPR024385">
    <property type="entry name" value="DUF3854"/>
</dbReference>
<dbReference type="InterPro" id="IPR051620">
    <property type="entry name" value="ORF904-like_C"/>
</dbReference>
<sequence length="735" mass="81557">MADIQDSYPMSIFDNHQQMLRESAVPPAIAAARGYVSIDSRAQLQRHVSGGGFEKEKRTPGLLIPMRWTGGEIVGYQYRPDLPGETKTGKKRPKYVSPTGRAIVMDIHPSQADKLVQPDVPLWITEGVKKGDAAAAHGIPCIALSGVDNWQDRHGALPQWADVNLDGRTVYIAFDSDAYTKRAVREAAGRLYSRLELKRAKPAYLIVPAGDGSKTGLDDYLAAGGSVTELIKTATHNLPHAVAPLTDLQQNRLDLLKRNHELEHRGHMRMAIRFAREHNNQVVHVPALGWLKWDGRRWKEVTDAQLYPLVARTVRAAKKAAVDLGDPRVHGPGKDLYDDAKTAESANGANGVLRLASGQEEIHRDIEQLDANPALVNTPTGTFNLDTGQLQPNNPQDLCTKITRAEYDRTALADAGTRFNTFIERVLPDLDVRDYVQKAFGMAMYGTPLEQALILCTGEGANGKSTLIELIHHAIGDYGGICQPQLLAETRFVDKFALADLVGVRFAITSETNEAAQLNVAMLKRLTGETRGRAERKFKPSFEFEYSHTLVMATNHPPQVDGTDPAAWRRLKVVPFDVVIPAGERDPDLLGKLREESSAVLSWLVLGYKLYRETGLKEPEAVREKTEQVRADNNAVGRFVEECCMRTTAGAEKISVLYERWTQWTKVNGEPSMDQQKFKAALDREGFPNKRRGSGRVVVGLVLLADESGDENRPTCPVCREPMDYGEKKHAECRW</sequence>
<dbReference type="SUPFAM" id="SSF52540">
    <property type="entry name" value="P-loop containing nucleoside triphosphate hydrolases"/>
    <property type="match status" value="1"/>
</dbReference>
<keyword evidence="6" id="KW-1185">Reference proteome</keyword>
<dbReference type="RefSeq" id="WP_091059399.1">
    <property type="nucleotide sequence ID" value="NZ_FMDM01000003.1"/>
</dbReference>
<dbReference type="InterPro" id="IPR045455">
    <property type="entry name" value="NrS-1_pol-like_helicase"/>
</dbReference>
<dbReference type="NCBIfam" id="TIGR01613">
    <property type="entry name" value="primase_Cterm"/>
    <property type="match status" value="1"/>
</dbReference>
<evidence type="ECO:0000256" key="1">
    <source>
        <dbReference type="ARBA" id="ARBA00022741"/>
    </source>
</evidence>
<evidence type="ECO:0000313" key="6">
    <source>
        <dbReference type="Proteomes" id="UP000199360"/>
    </source>
</evidence>
<accession>A0A1C5HLE6</accession>
<dbReference type="Gene3D" id="3.40.50.300">
    <property type="entry name" value="P-loop containing nucleotide triphosphate hydrolases"/>
    <property type="match status" value="1"/>
</dbReference>
<dbReference type="InterPro" id="IPR006500">
    <property type="entry name" value="Helicase_put_C_phage/plasmid"/>
</dbReference>
<dbReference type="GO" id="GO:0016787">
    <property type="term" value="F:hydrolase activity"/>
    <property type="evidence" value="ECO:0007669"/>
    <property type="project" value="UniProtKB-KW"/>
</dbReference>
<dbReference type="InterPro" id="IPR014015">
    <property type="entry name" value="Helicase_SF3_DNA-vir"/>
</dbReference>
<dbReference type="Pfam" id="PF19263">
    <property type="entry name" value="DUF5906"/>
    <property type="match status" value="1"/>
</dbReference>
<dbReference type="GO" id="GO:0005524">
    <property type="term" value="F:ATP binding"/>
    <property type="evidence" value="ECO:0007669"/>
    <property type="project" value="UniProtKB-KW"/>
</dbReference>
<dbReference type="GO" id="GO:0004386">
    <property type="term" value="F:helicase activity"/>
    <property type="evidence" value="ECO:0007669"/>
    <property type="project" value="UniProtKB-KW"/>
</dbReference>
<evidence type="ECO:0000313" key="5">
    <source>
        <dbReference type="EMBL" id="SCG46826.1"/>
    </source>
</evidence>
<dbReference type="InterPro" id="IPR027417">
    <property type="entry name" value="P-loop_NTPase"/>
</dbReference>
<feature type="domain" description="SF3 helicase" evidence="4">
    <location>
        <begin position="431"/>
        <end position="589"/>
    </location>
</feature>
<evidence type="ECO:0000256" key="3">
    <source>
        <dbReference type="ARBA" id="ARBA00022840"/>
    </source>
</evidence>
<dbReference type="SMART" id="SM00885">
    <property type="entry name" value="D5_N"/>
    <property type="match status" value="1"/>
</dbReference>
<dbReference type="InterPro" id="IPR014818">
    <property type="entry name" value="Phage/plasmid_primase_P4_C"/>
</dbReference>
<gene>
    <name evidence="5" type="ORF">GA0070213_103283</name>
</gene>
<dbReference type="Pfam" id="PF12965">
    <property type="entry name" value="DUF3854"/>
    <property type="match status" value="1"/>
</dbReference>
<keyword evidence="1" id="KW-0547">Nucleotide-binding</keyword>
<dbReference type="OrthoDB" id="9763644at2"/>
<dbReference type="AlphaFoldDB" id="A0A1C5HLE6"/>
<dbReference type="InterPro" id="IPR034154">
    <property type="entry name" value="TOPRIM_DnaG/twinkle"/>
</dbReference>
<name>A0A1C5HLE6_9ACTN</name>
<dbReference type="PANTHER" id="PTHR35372:SF2">
    <property type="entry name" value="SF3 HELICASE DOMAIN-CONTAINING PROTEIN"/>
    <property type="match status" value="1"/>
</dbReference>
<dbReference type="EMBL" id="FMDM01000003">
    <property type="protein sequence ID" value="SCG46826.1"/>
    <property type="molecule type" value="Genomic_DNA"/>
</dbReference>
<evidence type="ECO:0000256" key="2">
    <source>
        <dbReference type="ARBA" id="ARBA00022801"/>
    </source>
</evidence>
<protein>
    <submittedName>
        <fullName evidence="5">Putative DNA primase/helicase</fullName>
    </submittedName>
</protein>
<keyword evidence="2" id="KW-0378">Hydrolase</keyword>
<dbReference type="CDD" id="cd01029">
    <property type="entry name" value="TOPRIM_primases"/>
    <property type="match status" value="1"/>
</dbReference>
<reference evidence="6" key="1">
    <citation type="submission" date="2016-06" db="EMBL/GenBank/DDBJ databases">
        <authorList>
            <person name="Varghese N."/>
            <person name="Submissions Spin"/>
        </authorList>
    </citation>
    <scope>NUCLEOTIDE SEQUENCE [LARGE SCALE GENOMIC DNA]</scope>
    <source>
        <strain evidence="6">DSM 45647</strain>
    </source>
</reference>
<dbReference type="PROSITE" id="PS51206">
    <property type="entry name" value="SF3_HELICASE_1"/>
    <property type="match status" value="1"/>
</dbReference>
<keyword evidence="3" id="KW-0067">ATP-binding</keyword>
<dbReference type="Pfam" id="PF08706">
    <property type="entry name" value="D5_N"/>
    <property type="match status" value="1"/>
</dbReference>